<dbReference type="Pfam" id="PF01314">
    <property type="entry name" value="AFOR_C"/>
    <property type="match status" value="1"/>
</dbReference>
<dbReference type="PANTHER" id="PTHR30038:SF7">
    <property type="entry name" value="TUNGSTEN-CONTAINING GLYCERALDEHYDE-3-PHOSPHATE:FERREDOXIN OXIDOREDUCTASE"/>
    <property type="match status" value="1"/>
</dbReference>
<feature type="region of interest" description="Disordered" evidence="9">
    <location>
        <begin position="520"/>
        <end position="541"/>
    </location>
</feature>
<accession>A0ABD6CHX5</accession>
<dbReference type="Pfam" id="PF02730">
    <property type="entry name" value="AFOR_N"/>
    <property type="match status" value="1"/>
</dbReference>
<keyword evidence="3" id="KW-0004">4Fe-4S</keyword>
<dbReference type="GO" id="GO:0046872">
    <property type="term" value="F:metal ion binding"/>
    <property type="evidence" value="ECO:0007669"/>
    <property type="project" value="UniProtKB-KW"/>
</dbReference>
<dbReference type="RefSeq" id="WP_247378827.1">
    <property type="nucleotide sequence ID" value="NZ_JALLGV010000005.1"/>
</dbReference>
<evidence type="ECO:0000256" key="9">
    <source>
        <dbReference type="SAM" id="MobiDB-lite"/>
    </source>
</evidence>
<evidence type="ECO:0000256" key="4">
    <source>
        <dbReference type="ARBA" id="ARBA00022723"/>
    </source>
</evidence>
<keyword evidence="4" id="KW-0479">Metal-binding</keyword>
<dbReference type="InterPro" id="IPR013983">
    <property type="entry name" value="Ald_Fedxn_OxRdtase_N"/>
</dbReference>
<dbReference type="InterPro" id="IPR013985">
    <property type="entry name" value="Ald_Fedxn_OxRdtase_dom3"/>
</dbReference>
<dbReference type="Proteomes" id="UP001597119">
    <property type="component" value="Unassembled WGS sequence"/>
</dbReference>
<evidence type="ECO:0000259" key="10">
    <source>
        <dbReference type="SMART" id="SM00790"/>
    </source>
</evidence>
<proteinExistence type="inferred from homology"/>
<evidence type="ECO:0000313" key="12">
    <source>
        <dbReference type="Proteomes" id="UP001597119"/>
    </source>
</evidence>
<evidence type="ECO:0000256" key="7">
    <source>
        <dbReference type="ARBA" id="ARBA00023014"/>
    </source>
</evidence>
<gene>
    <name evidence="11" type="ORF">ACFR9U_19550</name>
</gene>
<dbReference type="SUPFAM" id="SSF48310">
    <property type="entry name" value="Aldehyde ferredoxin oxidoreductase, C-terminal domains"/>
    <property type="match status" value="1"/>
</dbReference>
<dbReference type="EMBL" id="JBHUDJ010000014">
    <property type="protein sequence ID" value="MFD1589180.1"/>
    <property type="molecule type" value="Genomic_DNA"/>
</dbReference>
<dbReference type="PANTHER" id="PTHR30038">
    <property type="entry name" value="ALDEHYDE FERREDOXIN OXIDOREDUCTASE"/>
    <property type="match status" value="1"/>
</dbReference>
<organism evidence="11 12">
    <name type="scientific">Halorientalis brevis</name>
    <dbReference type="NCBI Taxonomy" id="1126241"/>
    <lineage>
        <taxon>Archaea</taxon>
        <taxon>Methanobacteriati</taxon>
        <taxon>Methanobacteriota</taxon>
        <taxon>Stenosarchaea group</taxon>
        <taxon>Halobacteria</taxon>
        <taxon>Halobacteriales</taxon>
        <taxon>Haloarculaceae</taxon>
        <taxon>Halorientalis</taxon>
    </lineage>
</organism>
<keyword evidence="5" id="KW-0560">Oxidoreductase</keyword>
<reference evidence="11 12" key="1">
    <citation type="journal article" date="2019" name="Int. J. Syst. Evol. Microbiol.">
        <title>The Global Catalogue of Microorganisms (GCM) 10K type strain sequencing project: providing services to taxonomists for standard genome sequencing and annotation.</title>
        <authorList>
            <consortium name="The Broad Institute Genomics Platform"/>
            <consortium name="The Broad Institute Genome Sequencing Center for Infectious Disease"/>
            <person name="Wu L."/>
            <person name="Ma J."/>
        </authorList>
    </citation>
    <scope>NUCLEOTIDE SEQUENCE [LARGE SCALE GENOMIC DNA]</scope>
    <source>
        <strain evidence="11 12">CGMCC 1.12125</strain>
    </source>
</reference>
<dbReference type="InterPro" id="IPR013984">
    <property type="entry name" value="Ald_Fedxn_OxRdtase_dom2"/>
</dbReference>
<evidence type="ECO:0000313" key="11">
    <source>
        <dbReference type="EMBL" id="MFD1589180.1"/>
    </source>
</evidence>
<dbReference type="InterPro" id="IPR036021">
    <property type="entry name" value="Tungsten_al_ferr_oxy-like_C"/>
</dbReference>
<dbReference type="SMART" id="SM00790">
    <property type="entry name" value="AFOR_N"/>
    <property type="match status" value="1"/>
</dbReference>
<comment type="similarity">
    <text evidence="2">Belongs to the AOR/FOR family.</text>
</comment>
<name>A0ABD6CHX5_9EURY</name>
<evidence type="ECO:0000256" key="2">
    <source>
        <dbReference type="ARBA" id="ARBA00011032"/>
    </source>
</evidence>
<dbReference type="Gene3D" id="3.60.9.10">
    <property type="entry name" value="Aldehyde ferredoxin oxidoreductase, N-terminal domain"/>
    <property type="match status" value="1"/>
</dbReference>
<sequence length="592" mass="62370">MAHATPSRLLRVDLGARTCESERVPAEWRRRFVGGKGLGARYLYEAVNAGTDPLGPTNALLFMRGPLTGYLPGEQRFAAITKSPLTGTFLDSYAGGSFPGALAGALGDHVGVLVTGDASDPVTLVVEDGRARIETAGALWGSDTSETCVAFPDAAVACIGPAGEHRVRYATIATDGGDHHAGRGGAGAVMGSKKLKAVVARGEPPTGHSDRRRAAAERFAADAVGRWQAASETLESAEFADAIGALATRGWQDDHFEGTADIGIEAVREAATGRERDDEQVPGGFRIETDEGESVPRGATQMTLGATLGVDEFDAVVTLGDTCDRLGVDVISAGNAVAWAILASEDGLLDRDLSFGDAAAARDLLDEIATRRTALGDALARGVDEAAAELGATDRIPTVKGMEVPSYDPRRAASMALAYATSDRGACHRRSRPIEREPLDSEAWSPDRAAQAVIAEQNTRSVLWSLVADDFLGAVLDDLGEAWLRAVGAPVPDDLSLVGERVWNLTRLFNVREGFARADDELPPRFTEPAGTESSDGPVVDPDAFERMLDAYYDARGWDAAGLPTADTLARLDLLDVVDDETPIGTTATESS</sequence>
<keyword evidence="7" id="KW-0411">Iron-sulfur</keyword>
<evidence type="ECO:0000256" key="1">
    <source>
        <dbReference type="ARBA" id="ARBA00001966"/>
    </source>
</evidence>
<evidence type="ECO:0000256" key="6">
    <source>
        <dbReference type="ARBA" id="ARBA00023004"/>
    </source>
</evidence>
<comment type="cofactor">
    <cofactor evidence="1">
        <name>[4Fe-4S] cluster</name>
        <dbReference type="ChEBI" id="CHEBI:49883"/>
    </cofactor>
</comment>
<keyword evidence="6" id="KW-0408">Iron</keyword>
<feature type="region of interest" description="Disordered" evidence="9">
    <location>
        <begin position="272"/>
        <end position="294"/>
    </location>
</feature>
<evidence type="ECO:0000256" key="5">
    <source>
        <dbReference type="ARBA" id="ARBA00023002"/>
    </source>
</evidence>
<dbReference type="GO" id="GO:0051539">
    <property type="term" value="F:4 iron, 4 sulfur cluster binding"/>
    <property type="evidence" value="ECO:0007669"/>
    <property type="project" value="UniProtKB-KW"/>
</dbReference>
<dbReference type="AlphaFoldDB" id="A0ABD6CHX5"/>
<evidence type="ECO:0000256" key="8">
    <source>
        <dbReference type="ARBA" id="ARBA00049934"/>
    </source>
</evidence>
<comment type="caution">
    <text evidence="11">The sequence shown here is derived from an EMBL/GenBank/DDBJ whole genome shotgun (WGS) entry which is preliminary data.</text>
</comment>
<evidence type="ECO:0000256" key="3">
    <source>
        <dbReference type="ARBA" id="ARBA00022485"/>
    </source>
</evidence>
<dbReference type="GO" id="GO:0016491">
    <property type="term" value="F:oxidoreductase activity"/>
    <property type="evidence" value="ECO:0007669"/>
    <property type="project" value="UniProtKB-KW"/>
</dbReference>
<dbReference type="SUPFAM" id="SSF56228">
    <property type="entry name" value="Aldehyde ferredoxin oxidoreductase, N-terminal domain"/>
    <property type="match status" value="1"/>
</dbReference>
<protein>
    <submittedName>
        <fullName evidence="11">Aldehyde ferredoxin oxidoreductase family protein</fullName>
    </submittedName>
</protein>
<keyword evidence="12" id="KW-1185">Reference proteome</keyword>
<dbReference type="InterPro" id="IPR001203">
    <property type="entry name" value="OxRdtase_Ald_Fedxn_C"/>
</dbReference>
<comment type="cofactor">
    <cofactor evidence="8">
        <name>tungstopterin</name>
        <dbReference type="ChEBI" id="CHEBI:30402"/>
    </cofactor>
</comment>
<feature type="domain" description="Aldehyde ferredoxin oxidoreductase N-terminal" evidence="10">
    <location>
        <begin position="8"/>
        <end position="204"/>
    </location>
</feature>
<dbReference type="Gene3D" id="1.10.569.10">
    <property type="entry name" value="Aldehyde Ferredoxin Oxidoreductase Protein, subunit A, domain 2"/>
    <property type="match status" value="1"/>
</dbReference>
<dbReference type="InterPro" id="IPR036503">
    <property type="entry name" value="Ald_Fedxn_OxRdtase_N_sf"/>
</dbReference>
<dbReference type="Gene3D" id="1.10.599.10">
    <property type="entry name" value="Aldehyde Ferredoxin Oxidoreductase Protein, subunit A, domain 3"/>
    <property type="match status" value="1"/>
</dbReference>
<dbReference type="InterPro" id="IPR051919">
    <property type="entry name" value="W-dependent_AOR"/>
</dbReference>